<gene>
    <name evidence="7 8 9 10" type="primary">LOC119634165</name>
</gene>
<dbReference type="SMART" id="SM00408">
    <property type="entry name" value="IGc2"/>
    <property type="match status" value="3"/>
</dbReference>
<dbReference type="RefSeq" id="XP_037884093.1">
    <property type="nucleotide sequence ID" value="XM_038028165.1"/>
</dbReference>
<feature type="domain" description="Ig-like" evidence="5">
    <location>
        <begin position="501"/>
        <end position="586"/>
    </location>
</feature>
<dbReference type="AlphaFoldDB" id="A0A8U0WFZ3"/>
<evidence type="ECO:0000313" key="10">
    <source>
        <dbReference type="RefSeq" id="XP_037884094.1"/>
    </source>
</evidence>
<dbReference type="InterPro" id="IPR013783">
    <property type="entry name" value="Ig-like_fold"/>
</dbReference>
<organism evidence="6 8">
    <name type="scientific">Glossina fuscipes</name>
    <dbReference type="NCBI Taxonomy" id="7396"/>
    <lineage>
        <taxon>Eukaryota</taxon>
        <taxon>Metazoa</taxon>
        <taxon>Ecdysozoa</taxon>
        <taxon>Arthropoda</taxon>
        <taxon>Hexapoda</taxon>
        <taxon>Insecta</taxon>
        <taxon>Pterygota</taxon>
        <taxon>Neoptera</taxon>
        <taxon>Endopterygota</taxon>
        <taxon>Diptera</taxon>
        <taxon>Brachycera</taxon>
        <taxon>Muscomorpha</taxon>
        <taxon>Hippoboscoidea</taxon>
        <taxon>Glossinidae</taxon>
        <taxon>Glossina</taxon>
    </lineage>
</organism>
<evidence type="ECO:0000313" key="8">
    <source>
        <dbReference type="RefSeq" id="XP_037884092.1"/>
    </source>
</evidence>
<evidence type="ECO:0000259" key="5">
    <source>
        <dbReference type="PROSITE" id="PS50835"/>
    </source>
</evidence>
<name>A0A8U0WFZ3_9MUSC</name>
<keyword evidence="4" id="KW-0732">Signal</keyword>
<dbReference type="InterPro" id="IPR036179">
    <property type="entry name" value="Ig-like_dom_sf"/>
</dbReference>
<feature type="transmembrane region" description="Helical" evidence="3">
    <location>
        <begin position="694"/>
        <end position="715"/>
    </location>
</feature>
<dbReference type="InterPro" id="IPR007110">
    <property type="entry name" value="Ig-like_dom"/>
</dbReference>
<dbReference type="Pfam" id="PF07679">
    <property type="entry name" value="I-set"/>
    <property type="match status" value="1"/>
</dbReference>
<dbReference type="GO" id="GO:0007156">
    <property type="term" value="P:homophilic cell adhesion via plasma membrane adhesion molecules"/>
    <property type="evidence" value="ECO:0007669"/>
    <property type="project" value="TreeGrafter"/>
</dbReference>
<dbReference type="PANTHER" id="PTHR10075">
    <property type="entry name" value="BASIGIN RELATED"/>
    <property type="match status" value="1"/>
</dbReference>
<sequence>MEAKLLAISFLSIFLAIYAQSLANIVEDSTEFEFETAIYYGDSSVNLGEPFSITCIIPVTDPIIWLKDDEPITRHNLRHGRDEHSYILSESAIEGEKHKIEAHISVRHALKVHEGRYQCNDLHTSYHMLYVNIPPPEAPKLQTKSPFVIHAPAGSGDANVVRHLSTEPIYETVHDLTPSNSDESLGEIFTRTWEPVDPGTPSQILPLPTQATMTTAILTQQQQQQHHRTHHHHHQLPTSQQLDRDDKHKLIYINATNFDGIPRPIDERRFDKSSGLINLQFNPAMDTRYTTEPWKGSTIYYAATPPNIPPPRTTALVIANIEHPQGQQYAGGIYPYKPNVVDSRHKSHDIHHTTALGEGAIKSQYPIQTVQAPPYYQYPTQQQLNTMVTFPARTPPPQPAQHQPTMSIYQNPFLQYNQMPPGHMQPIQPIQPIQPNYMTLPPGERVVATTAPIFASSTSYGLLPTSHTPPLMISNNMNNNNSNVNLLLTQTKSKERDFLVPNYDNAEHQLKVYDIRNPLVLSCNITKEGSYELKWEKNNTDVSKVKELEGRYRILAAERKFIIDKTDLHDDGPYSCVADNQKRDFNVVAQVVVRVPSNVGVVEGEKLSIVCTVVGTDPKLSWSFGNMTISNSTDRYILKPNDDKIENAVLSMENVSLNDRGEFKCIARNAATEYANFQEASDVSFVRVKGKLAALWPFLGICAEVLIMCAIILIYEKRRNKTELEESDTDPQEQRKKRRNYD</sequence>
<proteinExistence type="predicted"/>
<feature type="region of interest" description="Disordered" evidence="2">
    <location>
        <begin position="219"/>
        <end position="244"/>
    </location>
</feature>
<dbReference type="Proteomes" id="UP000092443">
    <property type="component" value="Unplaced"/>
</dbReference>
<feature type="chain" id="PRO_5044694255" evidence="4">
    <location>
        <begin position="24"/>
        <end position="742"/>
    </location>
</feature>
<evidence type="ECO:0000256" key="4">
    <source>
        <dbReference type="SAM" id="SignalP"/>
    </source>
</evidence>
<dbReference type="SUPFAM" id="SSF48726">
    <property type="entry name" value="Immunoglobulin"/>
    <property type="match status" value="3"/>
</dbReference>
<dbReference type="CDD" id="cd00096">
    <property type="entry name" value="Ig"/>
    <property type="match status" value="1"/>
</dbReference>
<dbReference type="PANTHER" id="PTHR10075:SF104">
    <property type="entry name" value="BASIGIN, ISOFORM G"/>
    <property type="match status" value="1"/>
</dbReference>
<reference evidence="7 8" key="1">
    <citation type="submission" date="2025-04" db="UniProtKB">
        <authorList>
            <consortium name="RefSeq"/>
        </authorList>
    </citation>
    <scope>IDENTIFICATION</scope>
    <source>
        <tissue evidence="7 8">Whole body pupa</tissue>
    </source>
</reference>
<keyword evidence="3" id="KW-0812">Transmembrane</keyword>
<keyword evidence="3" id="KW-1133">Transmembrane helix</keyword>
<dbReference type="GO" id="GO:0098632">
    <property type="term" value="F:cell-cell adhesion mediator activity"/>
    <property type="evidence" value="ECO:0007669"/>
    <property type="project" value="TreeGrafter"/>
</dbReference>
<keyword evidence="6" id="KW-1185">Reference proteome</keyword>
<dbReference type="RefSeq" id="XP_037884094.1">
    <property type="nucleotide sequence ID" value="XM_038028166.1"/>
</dbReference>
<evidence type="ECO:0000313" key="9">
    <source>
        <dbReference type="RefSeq" id="XP_037884093.1"/>
    </source>
</evidence>
<evidence type="ECO:0000256" key="3">
    <source>
        <dbReference type="SAM" id="Phobius"/>
    </source>
</evidence>
<dbReference type="GO" id="GO:0070593">
    <property type="term" value="P:dendrite self-avoidance"/>
    <property type="evidence" value="ECO:0007669"/>
    <property type="project" value="TreeGrafter"/>
</dbReference>
<dbReference type="KEGG" id="gfs:119634165"/>
<dbReference type="InterPro" id="IPR003599">
    <property type="entry name" value="Ig_sub"/>
</dbReference>
<feature type="signal peptide" evidence="4">
    <location>
        <begin position="1"/>
        <end position="23"/>
    </location>
</feature>
<feature type="compositionally biased region" description="Basic residues" evidence="2">
    <location>
        <begin position="225"/>
        <end position="235"/>
    </location>
</feature>
<evidence type="ECO:0000256" key="2">
    <source>
        <dbReference type="SAM" id="MobiDB-lite"/>
    </source>
</evidence>
<feature type="region of interest" description="Disordered" evidence="2">
    <location>
        <begin position="723"/>
        <end position="742"/>
    </location>
</feature>
<accession>A0A8U0WFZ3</accession>
<feature type="domain" description="Ig-like" evidence="5">
    <location>
        <begin position="590"/>
        <end position="684"/>
    </location>
</feature>
<dbReference type="RefSeq" id="XP_037884092.1">
    <property type="nucleotide sequence ID" value="XM_038028164.1"/>
</dbReference>
<dbReference type="Gene3D" id="2.60.40.10">
    <property type="entry name" value="Immunoglobulins"/>
    <property type="match status" value="2"/>
</dbReference>
<dbReference type="RefSeq" id="XP_037884091.1">
    <property type="nucleotide sequence ID" value="XM_038028163.1"/>
</dbReference>
<keyword evidence="1" id="KW-0393">Immunoglobulin domain</keyword>
<dbReference type="GeneID" id="119634165"/>
<evidence type="ECO:0000256" key="1">
    <source>
        <dbReference type="ARBA" id="ARBA00023319"/>
    </source>
</evidence>
<dbReference type="PROSITE" id="PS50835">
    <property type="entry name" value="IG_LIKE"/>
    <property type="match status" value="2"/>
</dbReference>
<protein>
    <submittedName>
        <fullName evidence="7 8">Uncharacterized protein LOC119634165 isoform X1</fullName>
    </submittedName>
</protein>
<dbReference type="Pfam" id="PF13927">
    <property type="entry name" value="Ig_3"/>
    <property type="match status" value="1"/>
</dbReference>
<evidence type="ECO:0000313" key="6">
    <source>
        <dbReference type="Proteomes" id="UP000092443"/>
    </source>
</evidence>
<dbReference type="FunFam" id="2.60.40.10:FF:002357">
    <property type="entry name" value="Basigin, isoform G"/>
    <property type="match status" value="1"/>
</dbReference>
<dbReference type="SMART" id="SM00409">
    <property type="entry name" value="IG"/>
    <property type="match status" value="3"/>
</dbReference>
<dbReference type="GO" id="GO:0007411">
    <property type="term" value="P:axon guidance"/>
    <property type="evidence" value="ECO:0007669"/>
    <property type="project" value="TreeGrafter"/>
</dbReference>
<keyword evidence="3" id="KW-0472">Membrane</keyword>
<dbReference type="InterPro" id="IPR003598">
    <property type="entry name" value="Ig_sub2"/>
</dbReference>
<dbReference type="InterPro" id="IPR013098">
    <property type="entry name" value="Ig_I-set"/>
</dbReference>
<dbReference type="GO" id="GO:0005886">
    <property type="term" value="C:plasma membrane"/>
    <property type="evidence" value="ECO:0007669"/>
    <property type="project" value="TreeGrafter"/>
</dbReference>
<evidence type="ECO:0000313" key="7">
    <source>
        <dbReference type="RefSeq" id="XP_037884091.1"/>
    </source>
</evidence>
<dbReference type="GO" id="GO:0030424">
    <property type="term" value="C:axon"/>
    <property type="evidence" value="ECO:0007669"/>
    <property type="project" value="TreeGrafter"/>
</dbReference>